<sequence length="135" mass="15304">MNYLILGSAGQIGSALTIYLREKGHSVAEFDLVNNSIIPQDLRYYNKELQEMLNRSDFVFFLAFDVGGSRYLSKYQHTYNFVSNNSRIMDTAFDLLEQSKKPFIFASSQMSNMSHSPYGVCKAIGEAYTKTLNGL</sequence>
<evidence type="ECO:0000313" key="2">
    <source>
        <dbReference type="EMBL" id="KKL23308.1"/>
    </source>
</evidence>
<dbReference type="SUPFAM" id="SSF51735">
    <property type="entry name" value="NAD(P)-binding Rossmann-fold domains"/>
    <property type="match status" value="1"/>
</dbReference>
<comment type="caution">
    <text evidence="2">The sequence shown here is derived from an EMBL/GenBank/DDBJ whole genome shotgun (WGS) entry which is preliminary data.</text>
</comment>
<dbReference type="AlphaFoldDB" id="A0A0F9EH94"/>
<feature type="domain" description="NAD-dependent epimerase/dehydratase" evidence="1">
    <location>
        <begin position="4"/>
        <end position="130"/>
    </location>
</feature>
<dbReference type="InterPro" id="IPR036291">
    <property type="entry name" value="NAD(P)-bd_dom_sf"/>
</dbReference>
<reference evidence="2" key="1">
    <citation type="journal article" date="2015" name="Nature">
        <title>Complex archaea that bridge the gap between prokaryotes and eukaryotes.</title>
        <authorList>
            <person name="Spang A."/>
            <person name="Saw J.H."/>
            <person name="Jorgensen S.L."/>
            <person name="Zaremba-Niedzwiedzka K."/>
            <person name="Martijn J."/>
            <person name="Lind A.E."/>
            <person name="van Eijk R."/>
            <person name="Schleper C."/>
            <person name="Guy L."/>
            <person name="Ettema T.J."/>
        </authorList>
    </citation>
    <scope>NUCLEOTIDE SEQUENCE</scope>
</reference>
<dbReference type="EMBL" id="LAZR01037021">
    <property type="protein sequence ID" value="KKL23308.1"/>
    <property type="molecule type" value="Genomic_DNA"/>
</dbReference>
<accession>A0A0F9EH94</accession>
<organism evidence="2">
    <name type="scientific">marine sediment metagenome</name>
    <dbReference type="NCBI Taxonomy" id="412755"/>
    <lineage>
        <taxon>unclassified sequences</taxon>
        <taxon>metagenomes</taxon>
        <taxon>ecological metagenomes</taxon>
    </lineage>
</organism>
<dbReference type="InterPro" id="IPR001509">
    <property type="entry name" value="Epimerase_deHydtase"/>
</dbReference>
<gene>
    <name evidence="2" type="ORF">LCGC14_2426660</name>
</gene>
<proteinExistence type="predicted"/>
<evidence type="ECO:0000259" key="1">
    <source>
        <dbReference type="Pfam" id="PF01370"/>
    </source>
</evidence>
<protein>
    <recommendedName>
        <fullName evidence="1">NAD-dependent epimerase/dehydratase domain-containing protein</fullName>
    </recommendedName>
</protein>
<name>A0A0F9EH94_9ZZZZ</name>
<dbReference type="Pfam" id="PF01370">
    <property type="entry name" value="Epimerase"/>
    <property type="match status" value="1"/>
</dbReference>
<feature type="non-terminal residue" evidence="2">
    <location>
        <position position="135"/>
    </location>
</feature>
<dbReference type="Gene3D" id="3.40.50.720">
    <property type="entry name" value="NAD(P)-binding Rossmann-like Domain"/>
    <property type="match status" value="1"/>
</dbReference>